<comment type="similarity">
    <text evidence="4">Belongs to the cytochrome P450 family.</text>
</comment>
<dbReference type="InParanoid" id="A0A0D0B8V6"/>
<keyword evidence="11" id="KW-0503">Monooxygenase</keyword>
<dbReference type="GO" id="GO:0020037">
    <property type="term" value="F:heme binding"/>
    <property type="evidence" value="ECO:0007669"/>
    <property type="project" value="InterPro"/>
</dbReference>
<evidence type="ECO:0000256" key="13">
    <source>
        <dbReference type="PIRSR" id="PIRSR602403-1"/>
    </source>
</evidence>
<evidence type="ECO:0008006" key="16">
    <source>
        <dbReference type="Google" id="ProtNLM"/>
    </source>
</evidence>
<evidence type="ECO:0000256" key="3">
    <source>
        <dbReference type="ARBA" id="ARBA00004721"/>
    </source>
</evidence>
<dbReference type="GO" id="GO:0016020">
    <property type="term" value="C:membrane"/>
    <property type="evidence" value="ECO:0007669"/>
    <property type="project" value="UniProtKB-SubCell"/>
</dbReference>
<dbReference type="CDD" id="cd11069">
    <property type="entry name" value="CYP_FUM15-like"/>
    <property type="match status" value="1"/>
</dbReference>
<accession>A0A0D0B8V6</accession>
<dbReference type="SUPFAM" id="SSF48264">
    <property type="entry name" value="Cytochrome P450"/>
    <property type="match status" value="1"/>
</dbReference>
<dbReference type="STRING" id="930992.A0A0D0B8V6"/>
<dbReference type="GO" id="GO:0005506">
    <property type="term" value="F:iron ion binding"/>
    <property type="evidence" value="ECO:0007669"/>
    <property type="project" value="InterPro"/>
</dbReference>
<dbReference type="Proteomes" id="UP000054485">
    <property type="component" value="Unassembled WGS sequence"/>
</dbReference>
<sequence>MAFAQLIGYGVLTLAVWKLIQRRASKKANALDVAGPEKEHWCKGNMESMFVDGFQRCLDIAAEYGGAVKIHALFGEEWLYVSDPRALHHILVKEQHIFEENDGFLSCNKLVFGDGLISTLGEQHRKQRKMLNPVFSTSNMRELLPIIQTISHQLKSALVSNLSARSEHDHARYRESVEVDVLPWLSRSSLDCICEGVLGYHSAALDTGNEDEYTDALRMLGPSITKTMIFRPFVPIVTRNCSLYWRKKMVDWLTISWLPTQTMRNFRELRHIVEIMDSASRAILQEKRAALQLSSPTPSQTHDTSGGTREKDMMSIMLRANASSSEVDRLSDAELLGQMNVMIFAGLETTTAALARALYMLAKHPQVQEQLRTEICGAMAVYEVPDVDHSHAKDESGSARLSYDVLMNLPLLNAVVRETLRLYPSLPVLTRRTTEAASFPLQFPVRSASGEKIDAVHVAKNQRLVISIIAANHNQAVWGEDASEWKPDRWLKSSEGVTPGEKDGVKYSGVYSSMMTFLTGNRSCIGFKFAEMEIKDVLATLLPAIHFALPSERDDNGNVKEIHWKMSGFHTPVVKAPAGDGETPHLPLSMRLVRE</sequence>
<keyword evidence="9" id="KW-0560">Oxidoreductase</keyword>
<dbReference type="HOGENOM" id="CLU_001570_5_11_1"/>
<dbReference type="InterPro" id="IPR002403">
    <property type="entry name" value="Cyt_P450_E_grp-IV"/>
</dbReference>
<keyword evidence="15" id="KW-1185">Reference proteome</keyword>
<keyword evidence="8" id="KW-1133">Transmembrane helix</keyword>
<dbReference type="Pfam" id="PF00067">
    <property type="entry name" value="p450"/>
    <property type="match status" value="1"/>
</dbReference>
<protein>
    <recommendedName>
        <fullName evidence="16">Cytochrome P450</fullName>
    </recommendedName>
</protein>
<dbReference type="AlphaFoldDB" id="A0A0D0B8V6"/>
<organism evidence="14 15">
    <name type="scientific">Suillus luteus UH-Slu-Lm8-n1</name>
    <dbReference type="NCBI Taxonomy" id="930992"/>
    <lineage>
        <taxon>Eukaryota</taxon>
        <taxon>Fungi</taxon>
        <taxon>Dikarya</taxon>
        <taxon>Basidiomycota</taxon>
        <taxon>Agaricomycotina</taxon>
        <taxon>Agaricomycetes</taxon>
        <taxon>Agaricomycetidae</taxon>
        <taxon>Boletales</taxon>
        <taxon>Suillineae</taxon>
        <taxon>Suillaceae</taxon>
        <taxon>Suillus</taxon>
    </lineage>
</organism>
<dbReference type="GO" id="GO:0004497">
    <property type="term" value="F:monooxygenase activity"/>
    <property type="evidence" value="ECO:0007669"/>
    <property type="project" value="UniProtKB-KW"/>
</dbReference>
<evidence type="ECO:0000256" key="11">
    <source>
        <dbReference type="ARBA" id="ARBA00023033"/>
    </source>
</evidence>
<reference evidence="15" key="2">
    <citation type="submission" date="2015-01" db="EMBL/GenBank/DDBJ databases">
        <title>Evolutionary Origins and Diversification of the Mycorrhizal Mutualists.</title>
        <authorList>
            <consortium name="DOE Joint Genome Institute"/>
            <consortium name="Mycorrhizal Genomics Consortium"/>
            <person name="Kohler A."/>
            <person name="Kuo A."/>
            <person name="Nagy L.G."/>
            <person name="Floudas D."/>
            <person name="Copeland A."/>
            <person name="Barry K.W."/>
            <person name="Cichocki N."/>
            <person name="Veneault-Fourrey C."/>
            <person name="LaButti K."/>
            <person name="Lindquist E.A."/>
            <person name="Lipzen A."/>
            <person name="Lundell T."/>
            <person name="Morin E."/>
            <person name="Murat C."/>
            <person name="Riley R."/>
            <person name="Ohm R."/>
            <person name="Sun H."/>
            <person name="Tunlid A."/>
            <person name="Henrissat B."/>
            <person name="Grigoriev I.V."/>
            <person name="Hibbett D.S."/>
            <person name="Martin F."/>
        </authorList>
    </citation>
    <scope>NUCLEOTIDE SEQUENCE [LARGE SCALE GENOMIC DNA]</scope>
    <source>
        <strain evidence="15">UH-Slu-Lm8-n1</strain>
    </source>
</reference>
<evidence type="ECO:0000256" key="10">
    <source>
        <dbReference type="ARBA" id="ARBA00023004"/>
    </source>
</evidence>
<evidence type="ECO:0000256" key="2">
    <source>
        <dbReference type="ARBA" id="ARBA00004370"/>
    </source>
</evidence>
<comment type="cofactor">
    <cofactor evidence="1 13">
        <name>heme</name>
        <dbReference type="ChEBI" id="CHEBI:30413"/>
    </cofactor>
</comment>
<keyword evidence="6" id="KW-0812">Transmembrane</keyword>
<dbReference type="EMBL" id="KN835313">
    <property type="protein sequence ID" value="KIK40168.1"/>
    <property type="molecule type" value="Genomic_DNA"/>
</dbReference>
<feature type="binding site" description="axial binding residue" evidence="13">
    <location>
        <position position="524"/>
    </location>
    <ligand>
        <name>heme</name>
        <dbReference type="ChEBI" id="CHEBI:30413"/>
    </ligand>
    <ligandPart>
        <name>Fe</name>
        <dbReference type="ChEBI" id="CHEBI:18248"/>
    </ligandPart>
</feature>
<evidence type="ECO:0000256" key="6">
    <source>
        <dbReference type="ARBA" id="ARBA00022692"/>
    </source>
</evidence>
<dbReference type="OrthoDB" id="1470350at2759"/>
<dbReference type="PRINTS" id="PR00385">
    <property type="entry name" value="P450"/>
</dbReference>
<comment type="pathway">
    <text evidence="3">Secondary metabolite biosynthesis; terpenoid biosynthesis.</text>
</comment>
<dbReference type="PRINTS" id="PR00465">
    <property type="entry name" value="EP450IV"/>
</dbReference>
<evidence type="ECO:0000256" key="7">
    <source>
        <dbReference type="ARBA" id="ARBA00022723"/>
    </source>
</evidence>
<evidence type="ECO:0000313" key="14">
    <source>
        <dbReference type="EMBL" id="KIK40168.1"/>
    </source>
</evidence>
<keyword evidence="12" id="KW-0472">Membrane</keyword>
<evidence type="ECO:0000256" key="4">
    <source>
        <dbReference type="ARBA" id="ARBA00010617"/>
    </source>
</evidence>
<evidence type="ECO:0000256" key="1">
    <source>
        <dbReference type="ARBA" id="ARBA00001971"/>
    </source>
</evidence>
<comment type="subcellular location">
    <subcellularLocation>
        <location evidence="2">Membrane</location>
    </subcellularLocation>
</comment>
<proteinExistence type="inferred from homology"/>
<keyword evidence="10 13" id="KW-0408">Iron</keyword>
<dbReference type="InterPro" id="IPR050121">
    <property type="entry name" value="Cytochrome_P450_monoxygenase"/>
</dbReference>
<dbReference type="InterPro" id="IPR036396">
    <property type="entry name" value="Cyt_P450_sf"/>
</dbReference>
<keyword evidence="5 13" id="KW-0349">Heme</keyword>
<keyword evidence="7 13" id="KW-0479">Metal-binding</keyword>
<dbReference type="Gene3D" id="1.10.630.10">
    <property type="entry name" value="Cytochrome P450"/>
    <property type="match status" value="1"/>
</dbReference>
<evidence type="ECO:0000313" key="15">
    <source>
        <dbReference type="Proteomes" id="UP000054485"/>
    </source>
</evidence>
<gene>
    <name evidence="14" type="ORF">CY34DRAFT_807473</name>
</gene>
<dbReference type="GO" id="GO:0016705">
    <property type="term" value="F:oxidoreductase activity, acting on paired donors, with incorporation or reduction of molecular oxygen"/>
    <property type="evidence" value="ECO:0007669"/>
    <property type="project" value="InterPro"/>
</dbReference>
<evidence type="ECO:0000256" key="8">
    <source>
        <dbReference type="ARBA" id="ARBA00022989"/>
    </source>
</evidence>
<dbReference type="InterPro" id="IPR001128">
    <property type="entry name" value="Cyt_P450"/>
</dbReference>
<reference evidence="14 15" key="1">
    <citation type="submission" date="2014-04" db="EMBL/GenBank/DDBJ databases">
        <authorList>
            <consortium name="DOE Joint Genome Institute"/>
            <person name="Kuo A."/>
            <person name="Ruytinx J."/>
            <person name="Rineau F."/>
            <person name="Colpaert J."/>
            <person name="Kohler A."/>
            <person name="Nagy L.G."/>
            <person name="Floudas D."/>
            <person name="Copeland A."/>
            <person name="Barry K.W."/>
            <person name="Cichocki N."/>
            <person name="Veneault-Fourrey C."/>
            <person name="LaButti K."/>
            <person name="Lindquist E.A."/>
            <person name="Lipzen A."/>
            <person name="Lundell T."/>
            <person name="Morin E."/>
            <person name="Murat C."/>
            <person name="Sun H."/>
            <person name="Tunlid A."/>
            <person name="Henrissat B."/>
            <person name="Grigoriev I.V."/>
            <person name="Hibbett D.S."/>
            <person name="Martin F."/>
            <person name="Nordberg H.P."/>
            <person name="Cantor M.N."/>
            <person name="Hua S.X."/>
        </authorList>
    </citation>
    <scope>NUCLEOTIDE SEQUENCE [LARGE SCALE GENOMIC DNA]</scope>
    <source>
        <strain evidence="14 15">UH-Slu-Lm8-n1</strain>
    </source>
</reference>
<dbReference type="PANTHER" id="PTHR24305">
    <property type="entry name" value="CYTOCHROME P450"/>
    <property type="match status" value="1"/>
</dbReference>
<name>A0A0D0B8V6_9AGAM</name>
<evidence type="ECO:0000256" key="9">
    <source>
        <dbReference type="ARBA" id="ARBA00023002"/>
    </source>
</evidence>
<dbReference type="PANTHER" id="PTHR24305:SF166">
    <property type="entry name" value="CYTOCHROME P450 12A4, MITOCHONDRIAL-RELATED"/>
    <property type="match status" value="1"/>
</dbReference>
<evidence type="ECO:0000256" key="5">
    <source>
        <dbReference type="ARBA" id="ARBA00022617"/>
    </source>
</evidence>
<evidence type="ECO:0000256" key="12">
    <source>
        <dbReference type="ARBA" id="ARBA00023136"/>
    </source>
</evidence>